<dbReference type="SUPFAM" id="SSF56112">
    <property type="entry name" value="Protein kinase-like (PK-like)"/>
    <property type="match status" value="1"/>
</dbReference>
<dbReference type="EMBL" id="OIVN01001369">
    <property type="protein sequence ID" value="SPC93169.1"/>
    <property type="molecule type" value="Genomic_DNA"/>
</dbReference>
<feature type="domain" description="Protein kinase" evidence="17">
    <location>
        <begin position="327"/>
        <end position="599"/>
    </location>
</feature>
<evidence type="ECO:0000259" key="17">
    <source>
        <dbReference type="PROSITE" id="PS50011"/>
    </source>
</evidence>
<evidence type="ECO:0000256" key="2">
    <source>
        <dbReference type="ARBA" id="ARBA00004370"/>
    </source>
</evidence>
<evidence type="ECO:0000256" key="16">
    <source>
        <dbReference type="SAM" id="SignalP"/>
    </source>
</evidence>
<dbReference type="Pfam" id="PF00560">
    <property type="entry name" value="LRR_1"/>
    <property type="match status" value="1"/>
</dbReference>
<evidence type="ECO:0000256" key="5">
    <source>
        <dbReference type="ARBA" id="ARBA00022692"/>
    </source>
</evidence>
<keyword evidence="11 15" id="KW-0472">Membrane</keyword>
<evidence type="ECO:0000256" key="7">
    <source>
        <dbReference type="ARBA" id="ARBA00022737"/>
    </source>
</evidence>
<dbReference type="InterPro" id="IPR011009">
    <property type="entry name" value="Kinase-like_dom_sf"/>
</dbReference>
<keyword evidence="10 15" id="KW-1133">Transmembrane helix</keyword>
<comment type="similarity">
    <text evidence="13">Belongs to the polygalacturonase-inhibiting protein family.</text>
</comment>
<keyword evidence="3" id="KW-0134">Cell wall</keyword>
<keyword evidence="5 15" id="KW-0812">Transmembrane</keyword>
<dbReference type="GO" id="GO:0005524">
    <property type="term" value="F:ATP binding"/>
    <property type="evidence" value="ECO:0007669"/>
    <property type="project" value="UniProtKB-KW"/>
</dbReference>
<accession>A0A2N9G1J6</accession>
<protein>
    <recommendedName>
        <fullName evidence="17">Protein kinase domain-containing protein</fullName>
    </recommendedName>
</protein>
<dbReference type="AlphaFoldDB" id="A0A2N9G1J6"/>
<reference evidence="18" key="1">
    <citation type="submission" date="2018-02" db="EMBL/GenBank/DDBJ databases">
        <authorList>
            <person name="Cohen D.B."/>
            <person name="Kent A.D."/>
        </authorList>
    </citation>
    <scope>NUCLEOTIDE SEQUENCE</scope>
</reference>
<evidence type="ECO:0000256" key="15">
    <source>
        <dbReference type="SAM" id="Phobius"/>
    </source>
</evidence>
<evidence type="ECO:0000256" key="8">
    <source>
        <dbReference type="ARBA" id="ARBA00022741"/>
    </source>
</evidence>
<dbReference type="GO" id="GO:0004672">
    <property type="term" value="F:protein kinase activity"/>
    <property type="evidence" value="ECO:0007669"/>
    <property type="project" value="InterPro"/>
</dbReference>
<dbReference type="Gene3D" id="3.30.200.20">
    <property type="entry name" value="Phosphorylase Kinase, domain 1"/>
    <property type="match status" value="1"/>
</dbReference>
<evidence type="ECO:0000256" key="14">
    <source>
        <dbReference type="SAM" id="MobiDB-lite"/>
    </source>
</evidence>
<dbReference type="InterPro" id="IPR046959">
    <property type="entry name" value="PRK1-6/SRF4-like"/>
</dbReference>
<feature type="chain" id="PRO_5014977328" description="Protein kinase domain-containing protein" evidence="16">
    <location>
        <begin position="26"/>
        <end position="617"/>
    </location>
</feature>
<dbReference type="InterPro" id="IPR013210">
    <property type="entry name" value="LRR_N_plant-typ"/>
</dbReference>
<dbReference type="SUPFAM" id="SSF52058">
    <property type="entry name" value="L domain-like"/>
    <property type="match status" value="1"/>
</dbReference>
<feature type="transmembrane region" description="Helical" evidence="15">
    <location>
        <begin position="236"/>
        <end position="260"/>
    </location>
</feature>
<evidence type="ECO:0000256" key="11">
    <source>
        <dbReference type="ARBA" id="ARBA00023136"/>
    </source>
</evidence>
<dbReference type="PANTHER" id="PTHR48007">
    <property type="entry name" value="LEUCINE-RICH REPEAT RECEPTOR-LIKE PROTEIN KINASE PXC1"/>
    <property type="match status" value="1"/>
</dbReference>
<dbReference type="PROSITE" id="PS50011">
    <property type="entry name" value="PROTEIN_KINASE_DOM"/>
    <property type="match status" value="1"/>
</dbReference>
<dbReference type="FunFam" id="3.30.200.20:FF:000307">
    <property type="entry name" value="pollen receptor-like kinase 1"/>
    <property type="match status" value="1"/>
</dbReference>
<evidence type="ECO:0000313" key="18">
    <source>
        <dbReference type="EMBL" id="SPC93169.1"/>
    </source>
</evidence>
<dbReference type="Pfam" id="PF07714">
    <property type="entry name" value="PK_Tyr_Ser-Thr"/>
    <property type="match status" value="1"/>
</dbReference>
<evidence type="ECO:0000256" key="4">
    <source>
        <dbReference type="ARBA" id="ARBA00022614"/>
    </source>
</evidence>
<proteinExistence type="inferred from homology"/>
<keyword evidence="12" id="KW-0325">Glycoprotein</keyword>
<keyword evidence="4" id="KW-0433">Leucine-rich repeat</keyword>
<feature type="signal peptide" evidence="16">
    <location>
        <begin position="1"/>
        <end position="25"/>
    </location>
</feature>
<sequence length="617" mass="68346">MAPNDTPSLLVTFFMFLHVIIVSSGASDSETLLKFKESLQNKNKLTSWIGTSPPCSGDQENWVGVHCSQGKIWGLTLENMGLKGVIDVELLKLLPDLRTLSFMNNNFNGPLPDLKKLSALKSVHFSHNKFSGEIPSDAFLNMVWLKKVHLADNRFTGSIPTSLISLPKLLELRLEDNQFQGKIPGFQLNSLQSFDVSNNKLEGPIPASLSRIDSISFSGNKGLCGYPLGTCNKTSVVSVVVVIIVVGVAIAAIGAVILILSRRSKPSLSIETPPPSNSQNKSGIKELEQGGKGSPGNSGSSKKTENIVKLCFVRDDREKFNLNDLLKASAEILGSGFFGSSYKAALQSGTRMVVKRFKQLNNVGKEEFQEHMRRLGRLTHPNLLPLVAYYYRKEEKLLVSDYVEKGSLAVHLHGHDALDQPSLDWPTRLKIVKGIAKGLQHLYTELPSLIVPHGHLKSSNVLLNESFSPLLTDYGLVPVVNQEHAQEIMVVYKSPEYSQHGRITKKTDVWSFGILILEILTREFPANFLQRGKGSGEDLDMVSWVNSVDPEEVFDKEMGATRDSEGEMHKLLKIGLACCEGDVEKRWDWKEAVERIEEVREKDNIGDGDGDDKDEDI</sequence>
<organism evidence="18">
    <name type="scientific">Fagus sylvatica</name>
    <name type="common">Beechnut</name>
    <dbReference type="NCBI Taxonomy" id="28930"/>
    <lineage>
        <taxon>Eukaryota</taxon>
        <taxon>Viridiplantae</taxon>
        <taxon>Streptophyta</taxon>
        <taxon>Embryophyta</taxon>
        <taxon>Tracheophyta</taxon>
        <taxon>Spermatophyta</taxon>
        <taxon>Magnoliopsida</taxon>
        <taxon>eudicotyledons</taxon>
        <taxon>Gunneridae</taxon>
        <taxon>Pentapetalae</taxon>
        <taxon>rosids</taxon>
        <taxon>fabids</taxon>
        <taxon>Fagales</taxon>
        <taxon>Fagaceae</taxon>
        <taxon>Fagus</taxon>
    </lineage>
</organism>
<dbReference type="Gene3D" id="3.80.10.10">
    <property type="entry name" value="Ribonuclease Inhibitor"/>
    <property type="match status" value="2"/>
</dbReference>
<evidence type="ECO:0000256" key="1">
    <source>
        <dbReference type="ARBA" id="ARBA00004191"/>
    </source>
</evidence>
<name>A0A2N9G1J6_FAGSY</name>
<dbReference type="FunFam" id="3.80.10.10:FF:000400">
    <property type="entry name" value="Nuclear pore complex protein NUP107"/>
    <property type="match status" value="1"/>
</dbReference>
<dbReference type="PANTHER" id="PTHR48007:SF64">
    <property type="entry name" value="POLLEN RECEPTOR-LIKE KINASE 1"/>
    <property type="match status" value="1"/>
</dbReference>
<dbReference type="Gene3D" id="1.10.510.10">
    <property type="entry name" value="Transferase(Phosphotransferase) domain 1"/>
    <property type="match status" value="1"/>
</dbReference>
<keyword evidence="6 16" id="KW-0732">Signal</keyword>
<keyword evidence="9" id="KW-0067">ATP-binding</keyword>
<feature type="region of interest" description="Disordered" evidence="14">
    <location>
        <begin position="267"/>
        <end position="302"/>
    </location>
</feature>
<dbReference type="InterPro" id="IPR032675">
    <property type="entry name" value="LRR_dom_sf"/>
</dbReference>
<evidence type="ECO:0000256" key="3">
    <source>
        <dbReference type="ARBA" id="ARBA00022512"/>
    </source>
</evidence>
<dbReference type="InterPro" id="IPR001611">
    <property type="entry name" value="Leu-rich_rpt"/>
</dbReference>
<evidence type="ECO:0000256" key="10">
    <source>
        <dbReference type="ARBA" id="ARBA00022989"/>
    </source>
</evidence>
<evidence type="ECO:0000256" key="12">
    <source>
        <dbReference type="ARBA" id="ARBA00023180"/>
    </source>
</evidence>
<dbReference type="Pfam" id="PF08263">
    <property type="entry name" value="LRRNT_2"/>
    <property type="match status" value="1"/>
</dbReference>
<evidence type="ECO:0000256" key="13">
    <source>
        <dbReference type="ARBA" id="ARBA00038043"/>
    </source>
</evidence>
<evidence type="ECO:0000256" key="9">
    <source>
        <dbReference type="ARBA" id="ARBA00022840"/>
    </source>
</evidence>
<dbReference type="GO" id="GO:0016020">
    <property type="term" value="C:membrane"/>
    <property type="evidence" value="ECO:0007669"/>
    <property type="project" value="UniProtKB-SubCell"/>
</dbReference>
<dbReference type="InterPro" id="IPR000719">
    <property type="entry name" value="Prot_kinase_dom"/>
</dbReference>
<dbReference type="InterPro" id="IPR001245">
    <property type="entry name" value="Ser-Thr/Tyr_kinase_cat_dom"/>
</dbReference>
<comment type="subcellular location">
    <subcellularLocation>
        <location evidence="2">Membrane</location>
    </subcellularLocation>
    <subcellularLocation>
        <location evidence="1">Secreted</location>
        <location evidence="1">Cell wall</location>
    </subcellularLocation>
</comment>
<keyword evidence="7" id="KW-0677">Repeat</keyword>
<keyword evidence="3" id="KW-0964">Secreted</keyword>
<evidence type="ECO:0000256" key="6">
    <source>
        <dbReference type="ARBA" id="ARBA00022729"/>
    </source>
</evidence>
<gene>
    <name evidence="18" type="ORF">FSB_LOCUS21051</name>
</gene>
<keyword evidence="8" id="KW-0547">Nucleotide-binding</keyword>